<protein>
    <submittedName>
        <fullName evidence="2">Uncharacterized protein</fullName>
    </submittedName>
</protein>
<dbReference type="RefSeq" id="WP_006716265.1">
    <property type="nucleotide sequence ID" value="NZ_CP007032.1"/>
</dbReference>
<keyword evidence="3" id="KW-1185">Reference proteome</keyword>
<keyword evidence="1" id="KW-0472">Membrane</keyword>
<dbReference type="HOGENOM" id="CLU_3167247_0_0_9"/>
<dbReference type="Proteomes" id="UP000010847">
    <property type="component" value="Chromosome"/>
</dbReference>
<evidence type="ECO:0000313" key="2">
    <source>
        <dbReference type="EMBL" id="AHF08377.1"/>
    </source>
</evidence>
<evidence type="ECO:0000256" key="1">
    <source>
        <dbReference type="SAM" id="Phobius"/>
    </source>
</evidence>
<dbReference type="AlphaFoldDB" id="W0EC88"/>
<keyword evidence="1" id="KW-0812">Transmembrane</keyword>
<organism evidence="2 3">
    <name type="scientific">Desulfitobacterium metallireducens DSM 15288</name>
    <dbReference type="NCBI Taxonomy" id="871968"/>
    <lineage>
        <taxon>Bacteria</taxon>
        <taxon>Bacillati</taxon>
        <taxon>Bacillota</taxon>
        <taxon>Clostridia</taxon>
        <taxon>Eubacteriales</taxon>
        <taxon>Desulfitobacteriaceae</taxon>
        <taxon>Desulfitobacterium</taxon>
    </lineage>
</organism>
<gene>
    <name evidence="2" type="ORF">DESME_01085</name>
</gene>
<keyword evidence="1" id="KW-1133">Transmembrane helix</keyword>
<sequence>MFLANNLGVVYGKSNGWSVPILGILAIGVLLFFVGRASMIQPIATYN</sequence>
<dbReference type="EMBL" id="CP007032">
    <property type="protein sequence ID" value="AHF08377.1"/>
    <property type="molecule type" value="Genomic_DNA"/>
</dbReference>
<feature type="transmembrane region" description="Helical" evidence="1">
    <location>
        <begin position="16"/>
        <end position="34"/>
    </location>
</feature>
<reference evidence="2 3" key="1">
    <citation type="submission" date="2013-12" db="EMBL/GenBank/DDBJ databases">
        <authorList>
            <consortium name="DOE Joint Genome Institute"/>
            <person name="Smidt H."/>
            <person name="Huntemann M."/>
            <person name="Han J."/>
            <person name="Chen A."/>
            <person name="Kyrpides N."/>
            <person name="Mavromatis K."/>
            <person name="Markowitz V."/>
            <person name="Palaniappan K."/>
            <person name="Ivanova N."/>
            <person name="Schaumberg A."/>
            <person name="Pati A."/>
            <person name="Liolios K."/>
            <person name="Nordberg H.P."/>
            <person name="Cantor M.N."/>
            <person name="Hua S.X."/>
            <person name="Woyke T."/>
        </authorList>
    </citation>
    <scope>NUCLEOTIDE SEQUENCE [LARGE SCALE GENOMIC DNA]</scope>
    <source>
        <strain evidence="3">DSM 15288</strain>
    </source>
</reference>
<accession>W0EC88</accession>
<dbReference type="KEGG" id="dmt:DESME_01085"/>
<proteinExistence type="predicted"/>
<name>W0EC88_9FIRM</name>
<evidence type="ECO:0000313" key="3">
    <source>
        <dbReference type="Proteomes" id="UP000010847"/>
    </source>
</evidence>
<dbReference type="STRING" id="871968.DESME_01085"/>